<keyword evidence="2" id="KW-1185">Reference proteome</keyword>
<dbReference type="Proteomes" id="UP001163835">
    <property type="component" value="Unassembled WGS sequence"/>
</dbReference>
<evidence type="ECO:0000313" key="2">
    <source>
        <dbReference type="Proteomes" id="UP001163835"/>
    </source>
</evidence>
<accession>A0ACC1U2Z1</accession>
<protein>
    <submittedName>
        <fullName evidence="1">Uncharacterized protein</fullName>
    </submittedName>
</protein>
<comment type="caution">
    <text evidence="1">The sequence shown here is derived from an EMBL/GenBank/DDBJ whole genome shotgun (WGS) entry which is preliminary data.</text>
</comment>
<sequence>MTSLTWACLQKVNRALLALDRASPLPTTSNHFLPTLLPVNYTPPKLHAYFISSTGMVYHPVYGIRWYDALADRLYPQAVDELELFQEDTVPMIPSYQADDVAFDEDEDASSSPSLTYSGISPAEQHGICSLVPLLSSGDFLPDHRLEEIHRLESAYEEYEMITSPEERAIVQATFNLLIRRKEEEDEQKRLREEERAMYLEQARLDLLRSCVLEVEAAPATGGHSFLPPHMQSFDRRPHTIACELCDGPITEVTGETLRSPLFAPFSPEPPYASHDSRRETATWPPFAPSSSSLPHPSRITLQTEATWPPRAPPAYLLPDPKLAFAEDPAAWLSR</sequence>
<name>A0ACC1U2Z1_9AGAR</name>
<gene>
    <name evidence="1" type="ORF">F5876DRAFT_75964</name>
</gene>
<reference evidence="1" key="1">
    <citation type="submission" date="2022-09" db="EMBL/GenBank/DDBJ databases">
        <title>A Global Phylogenomic Analysis of the Shiitake Genus Lentinula.</title>
        <authorList>
            <consortium name="DOE Joint Genome Institute"/>
            <person name="Sierra-Patev S."/>
            <person name="Min B."/>
            <person name="Naranjo-Ortiz M."/>
            <person name="Looney B."/>
            <person name="Konkel Z."/>
            <person name="Slot J.C."/>
            <person name="Sakamoto Y."/>
            <person name="Steenwyk J.L."/>
            <person name="Rokas A."/>
            <person name="Carro J."/>
            <person name="Camarero S."/>
            <person name="Ferreira P."/>
            <person name="Molpeceres G."/>
            <person name="Ruiz-Duenas F.J."/>
            <person name="Serrano A."/>
            <person name="Henrissat B."/>
            <person name="Drula E."/>
            <person name="Hughes K.W."/>
            <person name="Mata J.L."/>
            <person name="Ishikawa N.K."/>
            <person name="Vargas-Isla R."/>
            <person name="Ushijima S."/>
            <person name="Smith C.A."/>
            <person name="Ahrendt S."/>
            <person name="Andreopoulos W."/>
            <person name="He G."/>
            <person name="Labutti K."/>
            <person name="Lipzen A."/>
            <person name="Ng V."/>
            <person name="Riley R."/>
            <person name="Sandor L."/>
            <person name="Barry K."/>
            <person name="Martinez A.T."/>
            <person name="Xiao Y."/>
            <person name="Gibbons J.G."/>
            <person name="Terashima K."/>
            <person name="Grigoriev I.V."/>
            <person name="Hibbett D.S."/>
        </authorList>
    </citation>
    <scope>NUCLEOTIDE SEQUENCE</scope>
    <source>
        <strain evidence="1">TMI1499</strain>
    </source>
</reference>
<evidence type="ECO:0000313" key="1">
    <source>
        <dbReference type="EMBL" id="KAJ3811313.1"/>
    </source>
</evidence>
<proteinExistence type="predicted"/>
<organism evidence="1 2">
    <name type="scientific">Lentinula aff. lateritia</name>
    <dbReference type="NCBI Taxonomy" id="2804960"/>
    <lineage>
        <taxon>Eukaryota</taxon>
        <taxon>Fungi</taxon>
        <taxon>Dikarya</taxon>
        <taxon>Basidiomycota</taxon>
        <taxon>Agaricomycotina</taxon>
        <taxon>Agaricomycetes</taxon>
        <taxon>Agaricomycetidae</taxon>
        <taxon>Agaricales</taxon>
        <taxon>Marasmiineae</taxon>
        <taxon>Omphalotaceae</taxon>
        <taxon>Lentinula</taxon>
    </lineage>
</organism>
<dbReference type="EMBL" id="MU795064">
    <property type="protein sequence ID" value="KAJ3811313.1"/>
    <property type="molecule type" value="Genomic_DNA"/>
</dbReference>